<evidence type="ECO:0000256" key="1">
    <source>
        <dbReference type="SAM" id="Phobius"/>
    </source>
</evidence>
<keyword evidence="1" id="KW-0812">Transmembrane</keyword>
<feature type="transmembrane region" description="Helical" evidence="1">
    <location>
        <begin position="64"/>
        <end position="82"/>
    </location>
</feature>
<gene>
    <name evidence="2" type="ORF">HG15A2_05520</name>
</gene>
<feature type="transmembrane region" description="Helical" evidence="1">
    <location>
        <begin position="36"/>
        <end position="55"/>
    </location>
</feature>
<evidence type="ECO:0000313" key="3">
    <source>
        <dbReference type="Proteomes" id="UP000319852"/>
    </source>
</evidence>
<keyword evidence="1" id="KW-1133">Transmembrane helix</keyword>
<feature type="transmembrane region" description="Helical" evidence="1">
    <location>
        <begin position="94"/>
        <end position="114"/>
    </location>
</feature>
<dbReference type="KEGG" id="amob:HG15A2_05520"/>
<sequence>MLRMLRHPLAALILFSMAVTTCLIAAAVAGHPLRESWHRLVGIVWGVLVVLWILADSKLRKRTLFYDYGFLALLLFPVSLLWYCFSTRGWRGGFMIGLVLALWVAPYLIADLVWQYRWR</sequence>
<dbReference type="AlphaFoldDB" id="A0A517MR10"/>
<evidence type="ECO:0000313" key="2">
    <source>
        <dbReference type="EMBL" id="QDS97291.1"/>
    </source>
</evidence>
<dbReference type="EMBL" id="CP036263">
    <property type="protein sequence ID" value="QDS97291.1"/>
    <property type="molecule type" value="Genomic_DNA"/>
</dbReference>
<dbReference type="Proteomes" id="UP000319852">
    <property type="component" value="Chromosome"/>
</dbReference>
<reference evidence="2 3" key="1">
    <citation type="submission" date="2019-02" db="EMBL/GenBank/DDBJ databases">
        <title>Deep-cultivation of Planctomycetes and their phenomic and genomic characterization uncovers novel biology.</title>
        <authorList>
            <person name="Wiegand S."/>
            <person name="Jogler M."/>
            <person name="Boedeker C."/>
            <person name="Pinto D."/>
            <person name="Vollmers J."/>
            <person name="Rivas-Marin E."/>
            <person name="Kohn T."/>
            <person name="Peeters S.H."/>
            <person name="Heuer A."/>
            <person name="Rast P."/>
            <person name="Oberbeckmann S."/>
            <person name="Bunk B."/>
            <person name="Jeske O."/>
            <person name="Meyerdierks A."/>
            <person name="Storesund J.E."/>
            <person name="Kallscheuer N."/>
            <person name="Luecker S."/>
            <person name="Lage O.M."/>
            <person name="Pohl T."/>
            <person name="Merkel B.J."/>
            <person name="Hornburger P."/>
            <person name="Mueller R.-W."/>
            <person name="Bruemmer F."/>
            <person name="Labrenz M."/>
            <person name="Spormann A.M."/>
            <person name="Op den Camp H."/>
            <person name="Overmann J."/>
            <person name="Amann R."/>
            <person name="Jetten M.S.M."/>
            <person name="Mascher T."/>
            <person name="Medema M.H."/>
            <person name="Devos D.P."/>
            <person name="Kaster A.-K."/>
            <person name="Ovreas L."/>
            <person name="Rohde M."/>
            <person name="Galperin M.Y."/>
            <person name="Jogler C."/>
        </authorList>
    </citation>
    <scope>NUCLEOTIDE SEQUENCE [LARGE SCALE GENOMIC DNA]</scope>
    <source>
        <strain evidence="2 3">HG15A2</strain>
    </source>
</reference>
<protein>
    <submittedName>
        <fullName evidence="2">Uncharacterized protein</fullName>
    </submittedName>
</protein>
<keyword evidence="3" id="KW-1185">Reference proteome</keyword>
<accession>A0A517MR10</accession>
<name>A0A517MR10_9BACT</name>
<proteinExistence type="predicted"/>
<organism evidence="2 3">
    <name type="scientific">Adhaeretor mobilis</name>
    <dbReference type="NCBI Taxonomy" id="1930276"/>
    <lineage>
        <taxon>Bacteria</taxon>
        <taxon>Pseudomonadati</taxon>
        <taxon>Planctomycetota</taxon>
        <taxon>Planctomycetia</taxon>
        <taxon>Pirellulales</taxon>
        <taxon>Lacipirellulaceae</taxon>
        <taxon>Adhaeretor</taxon>
    </lineage>
</organism>
<keyword evidence="1" id="KW-0472">Membrane</keyword>